<dbReference type="RefSeq" id="WP_101860496.1">
    <property type="nucleotide sequence ID" value="NZ_PGUV01000007.1"/>
</dbReference>
<protein>
    <recommendedName>
        <fullName evidence="2">DNA-directed DNA polymerase</fullName>
        <ecNumber evidence="2">2.7.7.7</ecNumber>
    </recommendedName>
</protein>
<evidence type="ECO:0000256" key="3">
    <source>
        <dbReference type="ARBA" id="ARBA00022679"/>
    </source>
</evidence>
<dbReference type="InterPro" id="IPR023211">
    <property type="entry name" value="DNA_pol_palm_dom_sf"/>
</dbReference>
<dbReference type="SUPFAM" id="SSF56672">
    <property type="entry name" value="DNA/RNA polymerases"/>
    <property type="match status" value="1"/>
</dbReference>
<dbReference type="EC" id="2.7.7.7" evidence="2"/>
<dbReference type="InterPro" id="IPR012337">
    <property type="entry name" value="RNaseH-like_sf"/>
</dbReference>
<dbReference type="SMART" id="SM00486">
    <property type="entry name" value="POLBc"/>
    <property type="match status" value="1"/>
</dbReference>
<dbReference type="GO" id="GO:0000166">
    <property type="term" value="F:nucleotide binding"/>
    <property type="evidence" value="ECO:0007669"/>
    <property type="project" value="InterPro"/>
</dbReference>
<name>A0A9Q6A9H8_9BACI</name>
<accession>A0A9Q6A9H8</accession>
<dbReference type="InterPro" id="IPR043502">
    <property type="entry name" value="DNA/RNA_pol_sf"/>
</dbReference>
<sequence>MRKIFYDFEVFKHDWMVVLIDYDTKKGKVIVNDSEELKKFYRMFKEDIWIGYNSRMYDQYILKGILLGMNPHFISTRIIKDNVKAFNVVREAYKIPLNNFDITTGFHSLKQLEGFMGSRIKESSVPFDIDRKLTEEEIREVIDYCIHDVKQTIEVFDNKKEEFESQLALIEAFNLKMSMFTKTKAQLSAFILGAEKQGNRGDEFNLVFPDTLKIEKYKHIVDWYKNPENLDYSKKLEVDVAGVPHIFAWGGLHGALPKYKDEGIILCCDVASLYPSIMIEYGYISRNVTNPLKYTEIRDTRLDLKRKKDPKQAPYKIVLNSTYGAMKDQYNPLYDPLMANNVCLAGQLLLLDLIEKIEPYCKLIQSNTDGLFMKVEKESDIDLIKDIAKEWETRTRLDLEWDVYEKIYQKDVNNYIIIDKDQKYKSKGSYVKKLNNLDYDLPIVNKAMIEYFTKAIPVEETINGCNELREFQKISKVSNKYMYALHGEDKLPEKVLRVFASKEEDAKGVFKVKTEDRIEKIGNTPPRCFINNDNIKNEKVPDYLDKEYYIEMAKKRINDYLGISNRKKKAKKEK</sequence>
<keyword evidence="3" id="KW-0808">Transferase</keyword>
<dbReference type="Proteomes" id="UP000234803">
    <property type="component" value="Unassembled WGS sequence"/>
</dbReference>
<keyword evidence="5" id="KW-0239">DNA-directed DNA polymerase</keyword>
<gene>
    <name evidence="6" type="ORF">CUU63_10190</name>
</gene>
<dbReference type="GO" id="GO:0003887">
    <property type="term" value="F:DNA-directed DNA polymerase activity"/>
    <property type="evidence" value="ECO:0007669"/>
    <property type="project" value="UniProtKB-KW"/>
</dbReference>
<dbReference type="InterPro" id="IPR006172">
    <property type="entry name" value="DNA-dir_DNA_pol_B"/>
</dbReference>
<evidence type="ECO:0000313" key="7">
    <source>
        <dbReference type="Proteomes" id="UP000234803"/>
    </source>
</evidence>
<dbReference type="GO" id="GO:0003676">
    <property type="term" value="F:nucleic acid binding"/>
    <property type="evidence" value="ECO:0007669"/>
    <property type="project" value="InterPro"/>
</dbReference>
<dbReference type="AlphaFoldDB" id="A0A9Q6A9H8"/>
<dbReference type="EMBL" id="PGUV01000007">
    <property type="protein sequence ID" value="PLS07653.1"/>
    <property type="molecule type" value="Genomic_DNA"/>
</dbReference>
<evidence type="ECO:0000256" key="5">
    <source>
        <dbReference type="ARBA" id="ARBA00022932"/>
    </source>
</evidence>
<organism evidence="6 7">
    <name type="scientific">Bacillus halotolerans</name>
    <dbReference type="NCBI Taxonomy" id="260554"/>
    <lineage>
        <taxon>Bacteria</taxon>
        <taxon>Bacillati</taxon>
        <taxon>Bacillota</taxon>
        <taxon>Bacilli</taxon>
        <taxon>Bacillales</taxon>
        <taxon>Bacillaceae</taxon>
        <taxon>Bacillus</taxon>
    </lineage>
</organism>
<dbReference type="SUPFAM" id="SSF53098">
    <property type="entry name" value="Ribonuclease H-like"/>
    <property type="match status" value="1"/>
</dbReference>
<dbReference type="Gene3D" id="3.90.1600.10">
    <property type="entry name" value="Palm domain of DNA polymerase"/>
    <property type="match status" value="1"/>
</dbReference>
<keyword evidence="4" id="KW-0548">Nucleotidyltransferase</keyword>
<comment type="similarity">
    <text evidence="1">Belongs to the DNA polymerase type-B family.</text>
</comment>
<evidence type="ECO:0000313" key="6">
    <source>
        <dbReference type="EMBL" id="PLS07653.1"/>
    </source>
</evidence>
<proteinExistence type="inferred from homology"/>
<comment type="caution">
    <text evidence="6">The sequence shown here is derived from an EMBL/GenBank/DDBJ whole genome shotgun (WGS) entry which is preliminary data.</text>
</comment>
<evidence type="ECO:0000256" key="2">
    <source>
        <dbReference type="ARBA" id="ARBA00012417"/>
    </source>
</evidence>
<reference evidence="6 7" key="1">
    <citation type="submission" date="2017-12" db="EMBL/GenBank/DDBJ databases">
        <title>Comparative Functional Genomics of Dry Heat Resistant strains isolated from the Viking Spacecraft.</title>
        <authorList>
            <person name="Seuylemezian A."/>
            <person name="Cooper K."/>
            <person name="Vaishampayan P."/>
        </authorList>
    </citation>
    <scope>NUCLEOTIDE SEQUENCE [LARGE SCALE GENOMIC DNA]</scope>
    <source>
        <strain evidence="6 7">V48-19</strain>
    </source>
</reference>
<evidence type="ECO:0000256" key="4">
    <source>
        <dbReference type="ARBA" id="ARBA00022695"/>
    </source>
</evidence>
<evidence type="ECO:0000256" key="1">
    <source>
        <dbReference type="ARBA" id="ARBA00005755"/>
    </source>
</evidence>